<dbReference type="PANTHER" id="PTHR33179:SF29">
    <property type="entry name" value="OS06G0666400 PROTEIN"/>
    <property type="match status" value="1"/>
</dbReference>
<dbReference type="KEGG" id="jre:118348000"/>
<evidence type="ECO:0000313" key="4">
    <source>
        <dbReference type="RefSeq" id="XP_035544621.1"/>
    </source>
</evidence>
<feature type="domain" description="VQ" evidence="2">
    <location>
        <begin position="170"/>
        <end position="196"/>
    </location>
</feature>
<dbReference type="InterPro" id="IPR008889">
    <property type="entry name" value="VQ"/>
</dbReference>
<dbReference type="Pfam" id="PF05678">
    <property type="entry name" value="VQ"/>
    <property type="match status" value="1"/>
</dbReference>
<dbReference type="InParanoid" id="A0A6P9EBB3"/>
<feature type="region of interest" description="Disordered" evidence="1">
    <location>
        <begin position="287"/>
        <end position="313"/>
    </location>
</feature>
<dbReference type="AlphaFoldDB" id="A0A6P9EBB3"/>
<evidence type="ECO:0000256" key="1">
    <source>
        <dbReference type="SAM" id="MobiDB-lite"/>
    </source>
</evidence>
<dbReference type="RefSeq" id="XP_035544621.1">
    <property type="nucleotide sequence ID" value="XM_035688728.1"/>
</dbReference>
<dbReference type="InterPro" id="IPR039609">
    <property type="entry name" value="VQ_15/22"/>
</dbReference>
<reference evidence="4" key="1">
    <citation type="submission" date="2025-08" db="UniProtKB">
        <authorList>
            <consortium name="RefSeq"/>
        </authorList>
    </citation>
    <scope>IDENTIFICATION</scope>
    <source>
        <tissue evidence="4">Leaves</tissue>
    </source>
</reference>
<evidence type="ECO:0000259" key="2">
    <source>
        <dbReference type="Pfam" id="PF05678"/>
    </source>
</evidence>
<evidence type="ECO:0000313" key="3">
    <source>
        <dbReference type="Proteomes" id="UP000235220"/>
    </source>
</evidence>
<dbReference type="Proteomes" id="UP000235220">
    <property type="component" value="Chromosome 1"/>
</dbReference>
<feature type="compositionally biased region" description="Low complexity" evidence="1">
    <location>
        <begin position="130"/>
        <end position="146"/>
    </location>
</feature>
<sequence>MSHAKHFSATAPRANVTCRTLESILMISSFSPNPRPGSLSKSCFDHVEATIYRITLCSFLSFLPKAVLSFLLHIFNFLAMSETMSGPSDWLQFYHQNLPNQVTSPGHPVSGALLDNRVSDATVVSTTVTSPTTLSSLGSGSSIPDTGGHLSPEGRVSKPIRRRSRASRRTPTTLLNTDTTNFRAMVQQFTGGPTAPFASGAHAGAPNFGFGLGTHQAGHVNNPTAMMMPPGRGYHLQPQPQLYHPQSQQYLFSLGSNNAQAGDPFLQRLGSSRPRSIGVSDGFVMEGVSSSSQVPSARPPGSSDENRTNSYMF</sequence>
<dbReference type="FunCoup" id="A0A6P9EBB3">
    <property type="interactions" value="51"/>
</dbReference>
<name>A0A6P9EBB3_JUGRE</name>
<gene>
    <name evidence="4" type="primary">LOC118348000</name>
</gene>
<protein>
    <submittedName>
        <fullName evidence="4">VQ motif-containing protein 22-like</fullName>
    </submittedName>
</protein>
<dbReference type="PANTHER" id="PTHR33179">
    <property type="entry name" value="VQ MOTIF-CONTAINING PROTEIN"/>
    <property type="match status" value="1"/>
</dbReference>
<keyword evidence="3" id="KW-1185">Reference proteome</keyword>
<dbReference type="OrthoDB" id="1726347at2759"/>
<feature type="compositionally biased region" description="Basic residues" evidence="1">
    <location>
        <begin position="158"/>
        <end position="168"/>
    </location>
</feature>
<feature type="region of interest" description="Disordered" evidence="1">
    <location>
        <begin position="130"/>
        <end position="172"/>
    </location>
</feature>
<proteinExistence type="predicted"/>
<dbReference type="GeneID" id="118348000"/>
<accession>A0A6P9EBB3</accession>
<organism evidence="3 4">
    <name type="scientific">Juglans regia</name>
    <name type="common">English walnut</name>
    <dbReference type="NCBI Taxonomy" id="51240"/>
    <lineage>
        <taxon>Eukaryota</taxon>
        <taxon>Viridiplantae</taxon>
        <taxon>Streptophyta</taxon>
        <taxon>Embryophyta</taxon>
        <taxon>Tracheophyta</taxon>
        <taxon>Spermatophyta</taxon>
        <taxon>Magnoliopsida</taxon>
        <taxon>eudicotyledons</taxon>
        <taxon>Gunneridae</taxon>
        <taxon>Pentapetalae</taxon>
        <taxon>rosids</taxon>
        <taxon>fabids</taxon>
        <taxon>Fagales</taxon>
        <taxon>Juglandaceae</taxon>
        <taxon>Juglans</taxon>
    </lineage>
</organism>